<dbReference type="STRING" id="44933.SAMN05660971_00463"/>
<protein>
    <submittedName>
        <fullName evidence="3">Uncharacterized protein</fullName>
    </submittedName>
</protein>
<organism evidence="3 4">
    <name type="scientific">Halomonas cupida</name>
    <dbReference type="NCBI Taxonomy" id="44933"/>
    <lineage>
        <taxon>Bacteria</taxon>
        <taxon>Pseudomonadati</taxon>
        <taxon>Pseudomonadota</taxon>
        <taxon>Gammaproteobacteria</taxon>
        <taxon>Oceanospirillales</taxon>
        <taxon>Halomonadaceae</taxon>
        <taxon>Halomonas</taxon>
    </lineage>
</organism>
<reference evidence="3 4" key="1">
    <citation type="submission" date="2016-11" db="EMBL/GenBank/DDBJ databases">
        <authorList>
            <person name="Jaros S."/>
            <person name="Januszkiewicz K."/>
            <person name="Wedrychowicz H."/>
        </authorList>
    </citation>
    <scope>NUCLEOTIDE SEQUENCE [LARGE SCALE GENOMIC DNA]</scope>
    <source>
        <strain evidence="3 4">DSM 4740</strain>
    </source>
</reference>
<name>A0A1M7AD93_9GAMM</name>
<feature type="transmembrane region" description="Helical" evidence="1">
    <location>
        <begin position="31"/>
        <end position="52"/>
    </location>
</feature>
<reference evidence="2 5" key="2">
    <citation type="submission" date="2019-07" db="EMBL/GenBank/DDBJ databases">
        <title>Whole genome shotgun sequence of Halomonas cupida NBRC 102219.</title>
        <authorList>
            <person name="Hosoyama A."/>
            <person name="Uohara A."/>
            <person name="Ohji S."/>
            <person name="Ichikawa N."/>
        </authorList>
    </citation>
    <scope>NUCLEOTIDE SEQUENCE [LARGE SCALE GENOMIC DNA]</scope>
    <source>
        <strain evidence="2 5">NBRC 102219</strain>
    </source>
</reference>
<proteinExistence type="predicted"/>
<accession>A0A1M7AD93</accession>
<dbReference type="EMBL" id="FRCA01000001">
    <property type="protein sequence ID" value="SHL40585.1"/>
    <property type="molecule type" value="Genomic_DNA"/>
</dbReference>
<dbReference type="Proteomes" id="UP000184123">
    <property type="component" value="Unassembled WGS sequence"/>
</dbReference>
<dbReference type="AlphaFoldDB" id="A0A1M7AD93"/>
<evidence type="ECO:0000313" key="3">
    <source>
        <dbReference type="EMBL" id="SHL40585.1"/>
    </source>
</evidence>
<dbReference type="RefSeq" id="WP_159438837.1">
    <property type="nucleotide sequence ID" value="NZ_BJXU01000013.1"/>
</dbReference>
<gene>
    <name evidence="2" type="ORF">HCU01_03840</name>
    <name evidence="3" type="ORF">SAMN05660971_00463</name>
</gene>
<keyword evidence="5" id="KW-1185">Reference proteome</keyword>
<keyword evidence="1" id="KW-1133">Transmembrane helix</keyword>
<evidence type="ECO:0000313" key="4">
    <source>
        <dbReference type="Proteomes" id="UP000184123"/>
    </source>
</evidence>
<dbReference type="Proteomes" id="UP000321726">
    <property type="component" value="Unassembled WGS sequence"/>
</dbReference>
<sequence length="58" mass="6576">MYTKIKGGLKVSAVCTLANIFFDYIDGNVFSLTKALMVFLVVFSIYEVLGFLENKFKK</sequence>
<evidence type="ECO:0000256" key="1">
    <source>
        <dbReference type="SAM" id="Phobius"/>
    </source>
</evidence>
<keyword evidence="1" id="KW-0812">Transmembrane</keyword>
<evidence type="ECO:0000313" key="5">
    <source>
        <dbReference type="Proteomes" id="UP000321726"/>
    </source>
</evidence>
<keyword evidence="1" id="KW-0472">Membrane</keyword>
<dbReference type="EMBL" id="BJXU01000013">
    <property type="protein sequence ID" value="GEN22435.1"/>
    <property type="molecule type" value="Genomic_DNA"/>
</dbReference>
<evidence type="ECO:0000313" key="2">
    <source>
        <dbReference type="EMBL" id="GEN22435.1"/>
    </source>
</evidence>
<feature type="transmembrane region" description="Helical" evidence="1">
    <location>
        <begin position="7"/>
        <end position="25"/>
    </location>
</feature>